<reference evidence="2" key="2">
    <citation type="submission" date="2015-01" db="EMBL/GenBank/DDBJ databases">
        <title>Evolutionary Origins and Diversification of the Mycorrhizal Mutualists.</title>
        <authorList>
            <consortium name="DOE Joint Genome Institute"/>
            <consortium name="Mycorrhizal Genomics Consortium"/>
            <person name="Kohler A."/>
            <person name="Kuo A."/>
            <person name="Nagy L.G."/>
            <person name="Floudas D."/>
            <person name="Copeland A."/>
            <person name="Barry K.W."/>
            <person name="Cichocki N."/>
            <person name="Veneault-Fourrey C."/>
            <person name="LaButti K."/>
            <person name="Lindquist E.A."/>
            <person name="Lipzen A."/>
            <person name="Lundell T."/>
            <person name="Morin E."/>
            <person name="Murat C."/>
            <person name="Riley R."/>
            <person name="Ohm R."/>
            <person name="Sun H."/>
            <person name="Tunlid A."/>
            <person name="Henrissat B."/>
            <person name="Grigoriev I.V."/>
            <person name="Hibbett D.S."/>
            <person name="Martin F."/>
        </authorList>
    </citation>
    <scope>NUCLEOTIDE SEQUENCE [LARGE SCALE GENOMIC DNA]</scope>
    <source>
        <strain evidence="2">Marx 270</strain>
    </source>
</reference>
<dbReference type="InParanoid" id="A0A0C3N5B8"/>
<sequence length="72" mass="8127">MHVGRVFTRSASLVTRPRSSIETRGIERKESRILATRCGQVWDKRPLSFGDAFVVLGYLVESSTIEKFTLLA</sequence>
<reference evidence="1 2" key="1">
    <citation type="submission" date="2014-04" db="EMBL/GenBank/DDBJ databases">
        <authorList>
            <consortium name="DOE Joint Genome Institute"/>
            <person name="Kuo A."/>
            <person name="Kohler A."/>
            <person name="Costa M.D."/>
            <person name="Nagy L.G."/>
            <person name="Floudas D."/>
            <person name="Copeland A."/>
            <person name="Barry K.W."/>
            <person name="Cichocki N."/>
            <person name="Veneault-Fourrey C."/>
            <person name="LaButti K."/>
            <person name="Lindquist E.A."/>
            <person name="Lipzen A."/>
            <person name="Lundell T."/>
            <person name="Morin E."/>
            <person name="Murat C."/>
            <person name="Sun H."/>
            <person name="Tunlid A."/>
            <person name="Henrissat B."/>
            <person name="Grigoriev I.V."/>
            <person name="Hibbett D.S."/>
            <person name="Martin F."/>
            <person name="Nordberg H.P."/>
            <person name="Cantor M.N."/>
            <person name="Hua S.X."/>
        </authorList>
    </citation>
    <scope>NUCLEOTIDE SEQUENCE [LARGE SCALE GENOMIC DNA]</scope>
    <source>
        <strain evidence="1 2">Marx 270</strain>
    </source>
</reference>
<organism evidence="1 2">
    <name type="scientific">Pisolithus tinctorius Marx 270</name>
    <dbReference type="NCBI Taxonomy" id="870435"/>
    <lineage>
        <taxon>Eukaryota</taxon>
        <taxon>Fungi</taxon>
        <taxon>Dikarya</taxon>
        <taxon>Basidiomycota</taxon>
        <taxon>Agaricomycotina</taxon>
        <taxon>Agaricomycetes</taxon>
        <taxon>Agaricomycetidae</taxon>
        <taxon>Boletales</taxon>
        <taxon>Sclerodermatineae</taxon>
        <taxon>Pisolithaceae</taxon>
        <taxon>Pisolithus</taxon>
    </lineage>
</organism>
<name>A0A0C3N5B8_PISTI</name>
<dbReference type="Proteomes" id="UP000054217">
    <property type="component" value="Unassembled WGS sequence"/>
</dbReference>
<keyword evidence="2" id="KW-1185">Reference proteome</keyword>
<dbReference type="EMBL" id="KN832050">
    <property type="protein sequence ID" value="KIN96264.1"/>
    <property type="molecule type" value="Genomic_DNA"/>
</dbReference>
<protein>
    <submittedName>
        <fullName evidence="1">Uncharacterized protein</fullName>
    </submittedName>
</protein>
<dbReference type="HOGENOM" id="CLU_2723189_0_0_1"/>
<dbReference type="AlphaFoldDB" id="A0A0C3N5B8"/>
<evidence type="ECO:0000313" key="2">
    <source>
        <dbReference type="Proteomes" id="UP000054217"/>
    </source>
</evidence>
<proteinExistence type="predicted"/>
<evidence type="ECO:0000313" key="1">
    <source>
        <dbReference type="EMBL" id="KIN96264.1"/>
    </source>
</evidence>
<accession>A0A0C3N5B8</accession>
<gene>
    <name evidence="1" type="ORF">M404DRAFT_1006881</name>
</gene>